<keyword evidence="4" id="KW-1185">Reference proteome</keyword>
<dbReference type="GeneID" id="1733816"/>
<dbReference type="Pfam" id="PF18545">
    <property type="entry name" value="HalOD1"/>
    <property type="match status" value="1"/>
</dbReference>
<reference evidence="3 4" key="1">
    <citation type="journal article" date="2004" name="J. Bacteriol.">
        <title>Haloviruses HF1 and HF2: evidence for a recent and large recombination event.</title>
        <authorList>
            <person name="Tang S.L."/>
            <person name="Nuttall S."/>
            <person name="Dyall-Smith M."/>
        </authorList>
    </citation>
    <scope>NUCLEOTIDE SEQUENCE [LARGE SCALE GENOMIC DNA]</scope>
</reference>
<dbReference type="KEGG" id="vg:1733816"/>
<accession>Q7TDE1</accession>
<protein>
    <submittedName>
        <fullName evidence="3">HalOD1 domain-containing protein</fullName>
    </submittedName>
</protein>
<name>Q7TDE1_9CAUD</name>
<organism evidence="3 4">
    <name type="scientific">Halophage HF1</name>
    <dbReference type="NCBI Taxonomy" id="2847106"/>
    <lineage>
        <taxon>Viruses</taxon>
        <taxon>Duplodnaviria</taxon>
        <taxon>Heunggongvirae</taxon>
        <taxon>Uroviricota</taxon>
        <taxon>Caudoviricetes</taxon>
        <taxon>Thumleimavirales</taxon>
        <taxon>Hafunaviridae</taxon>
        <taxon>Haloferacalesvirus</taxon>
        <taxon>Haloferacalesvirus moolapense</taxon>
        <taxon>Haloferacalesvirus HF1</taxon>
    </lineage>
</organism>
<dbReference type="InterPro" id="IPR040624">
    <property type="entry name" value="HalOD1"/>
</dbReference>
<dbReference type="Proteomes" id="UP000001309">
    <property type="component" value="Segment"/>
</dbReference>
<feature type="compositionally biased region" description="Basic and acidic residues" evidence="1">
    <location>
        <begin position="130"/>
        <end position="156"/>
    </location>
</feature>
<proteinExistence type="predicted"/>
<dbReference type="EMBL" id="AY190604">
    <property type="protein sequence ID" value="AAO61400.1"/>
    <property type="molecule type" value="Genomic_DNA"/>
</dbReference>
<evidence type="ECO:0000313" key="4">
    <source>
        <dbReference type="Proteomes" id="UP000001309"/>
    </source>
</evidence>
<feature type="domain" description="Halobacterial output" evidence="2">
    <location>
        <begin position="31"/>
        <end position="101"/>
    </location>
</feature>
<evidence type="ECO:0000313" key="3">
    <source>
        <dbReference type="EMBL" id="AAO61400.1"/>
    </source>
</evidence>
<feature type="region of interest" description="Disordered" evidence="1">
    <location>
        <begin position="111"/>
        <end position="156"/>
    </location>
</feature>
<gene>
    <name evidence="3" type="ORF">HfxHF1_655</name>
</gene>
<evidence type="ECO:0000259" key="2">
    <source>
        <dbReference type="Pfam" id="PF18545"/>
    </source>
</evidence>
<sequence length="156" mass="17485">MVDPVHSHHVAIEEGHDLLSRGAHDTRGPGSLSVSVVRELSSLLDVDPTRTQLHLDKYIDPDWLDQLPDRDSLHGENNLGVSFHYGDYKVFCCSCGKIAVYGDLEKYERGQMRTPPSMRSGTQAPTEVPVPDHSRTQRPHTPDEPDRLSHEKGELI</sequence>
<dbReference type="RefSeq" id="NP_861690.1">
    <property type="nucleotide sequence ID" value="NC_004927.2"/>
</dbReference>
<evidence type="ECO:0000256" key="1">
    <source>
        <dbReference type="SAM" id="MobiDB-lite"/>
    </source>
</evidence>